<dbReference type="OrthoDB" id="10253254at2759"/>
<dbReference type="EMBL" id="CAJVPG010000046">
    <property type="protein sequence ID" value="CAG8281562.1"/>
    <property type="molecule type" value="Genomic_DNA"/>
</dbReference>
<keyword evidence="2" id="KW-1185">Reference proteome</keyword>
<sequence length="76" mass="8073">MNLFVTTYSSSSWILSAMQNTAGDTVVGRRRRIHSCQISSVAMAFSCSSMCLEILSCAPNAAGLAAMLIELGCCHP</sequence>
<dbReference type="Proteomes" id="UP001152649">
    <property type="component" value="Unassembled WGS sequence"/>
</dbReference>
<gene>
    <name evidence="1" type="ORF">PSALAMII_LOCUS1423</name>
</gene>
<accession>A0A9W4ICJ1</accession>
<name>A0A9W4ICJ1_9EURO</name>
<protein>
    <submittedName>
        <fullName evidence="1">Uncharacterized protein</fullName>
    </submittedName>
</protein>
<evidence type="ECO:0000313" key="1">
    <source>
        <dbReference type="EMBL" id="CAG8281562.1"/>
    </source>
</evidence>
<reference evidence="1" key="1">
    <citation type="submission" date="2021-07" db="EMBL/GenBank/DDBJ databases">
        <authorList>
            <person name="Branca A.L. A."/>
        </authorList>
    </citation>
    <scope>NUCLEOTIDE SEQUENCE</scope>
</reference>
<organism evidence="1 2">
    <name type="scientific">Penicillium salamii</name>
    <dbReference type="NCBI Taxonomy" id="1612424"/>
    <lineage>
        <taxon>Eukaryota</taxon>
        <taxon>Fungi</taxon>
        <taxon>Dikarya</taxon>
        <taxon>Ascomycota</taxon>
        <taxon>Pezizomycotina</taxon>
        <taxon>Eurotiomycetes</taxon>
        <taxon>Eurotiomycetidae</taxon>
        <taxon>Eurotiales</taxon>
        <taxon>Aspergillaceae</taxon>
        <taxon>Penicillium</taxon>
    </lineage>
</organism>
<evidence type="ECO:0000313" key="2">
    <source>
        <dbReference type="Proteomes" id="UP001152649"/>
    </source>
</evidence>
<comment type="caution">
    <text evidence="1">The sequence shown here is derived from an EMBL/GenBank/DDBJ whole genome shotgun (WGS) entry which is preliminary data.</text>
</comment>
<dbReference type="AlphaFoldDB" id="A0A9W4ICJ1"/>
<proteinExistence type="predicted"/>